<protein>
    <submittedName>
        <fullName evidence="1">Uncharacterized protein</fullName>
    </submittedName>
</protein>
<keyword evidence="2" id="KW-1185">Reference proteome</keyword>
<evidence type="ECO:0000313" key="1">
    <source>
        <dbReference type="EMBL" id="CAD6203952.1"/>
    </source>
</evidence>
<comment type="caution">
    <text evidence="1">The sequence shown here is derived from an EMBL/GenBank/DDBJ whole genome shotgun (WGS) entry which is preliminary data.</text>
</comment>
<accession>A0A811MG25</accession>
<dbReference type="OrthoDB" id="635990at2759"/>
<dbReference type="EMBL" id="CAJGYO010000001">
    <property type="protein sequence ID" value="CAD6203952.1"/>
    <property type="molecule type" value="Genomic_DNA"/>
</dbReference>
<sequence length="262" mass="29698">MVPRGDFFLTRIQVQGPGQHVLEDCRRGLLLFSDTKTLRVFNPMTHRVSSVGQLPRRRGRDADHRGRTLCLLPDGDDPDAFRVMSMQHRNGHKLARLEVYELEQPRYQPGATWPRFTADSIHLRCTRATESFENAKTMTFSDVLLPPGVTHQSAYSVGETEDGTCCLVHVFQDGGWLMQVWRFKLGDDHDSNGAQMWELERQVPLTLGGDSVDQVRAIVGGIVLLCFNSSSSYQHHIAFRLKSLKVEADFMCRGLARPFVIE</sequence>
<dbReference type="PANTHER" id="PTHR33207">
    <property type="entry name" value="F-BOX DOMAIN CONTAINING PROTEIN-RELATED"/>
    <property type="match status" value="1"/>
</dbReference>
<gene>
    <name evidence="1" type="ORF">NCGR_LOCUS2068</name>
</gene>
<proteinExistence type="predicted"/>
<reference evidence="1" key="1">
    <citation type="submission" date="2020-10" db="EMBL/GenBank/DDBJ databases">
        <authorList>
            <person name="Han B."/>
            <person name="Lu T."/>
            <person name="Zhao Q."/>
            <person name="Huang X."/>
            <person name="Zhao Y."/>
        </authorList>
    </citation>
    <scope>NUCLEOTIDE SEQUENCE</scope>
</reference>
<organism evidence="1 2">
    <name type="scientific">Miscanthus lutarioriparius</name>
    <dbReference type="NCBI Taxonomy" id="422564"/>
    <lineage>
        <taxon>Eukaryota</taxon>
        <taxon>Viridiplantae</taxon>
        <taxon>Streptophyta</taxon>
        <taxon>Embryophyta</taxon>
        <taxon>Tracheophyta</taxon>
        <taxon>Spermatophyta</taxon>
        <taxon>Magnoliopsida</taxon>
        <taxon>Liliopsida</taxon>
        <taxon>Poales</taxon>
        <taxon>Poaceae</taxon>
        <taxon>PACMAD clade</taxon>
        <taxon>Panicoideae</taxon>
        <taxon>Andropogonodae</taxon>
        <taxon>Andropogoneae</taxon>
        <taxon>Saccharinae</taxon>
        <taxon>Miscanthus</taxon>
    </lineage>
</organism>
<evidence type="ECO:0000313" key="2">
    <source>
        <dbReference type="Proteomes" id="UP000604825"/>
    </source>
</evidence>
<dbReference type="Proteomes" id="UP000604825">
    <property type="component" value="Unassembled WGS sequence"/>
</dbReference>
<dbReference type="AlphaFoldDB" id="A0A811MG25"/>
<name>A0A811MG25_9POAL</name>